<sequence length="181" mass="20873">MMYSAIASKYAMALYNVSKVNNKTEEYKDRLKVLAQIYDYMSVFLNNQAIKPEKRAQVVCQLMSELGFPADQPFSRFVYLLISNKRLKYIKQILTFFDYTVLEDKGLIPVDLTTAKELSTEEEKLLSEFVKKHTGREPVFHVTVDENLIAGVVMEFAGKRFDASIKGRLENLARNVLRREG</sequence>
<evidence type="ECO:0000256" key="1">
    <source>
        <dbReference type="ARBA" id="ARBA00004370"/>
    </source>
</evidence>
<keyword evidence="2 7" id="KW-0813">Transport</keyword>
<comment type="similarity">
    <text evidence="7">Belongs to the ATPase delta chain family.</text>
</comment>
<dbReference type="EMBL" id="DSZZ01000062">
    <property type="protein sequence ID" value="HGU52172.1"/>
    <property type="molecule type" value="Genomic_DNA"/>
</dbReference>
<comment type="subcellular location">
    <subcellularLocation>
        <location evidence="7">Cell membrane</location>
        <topology evidence="7">Peripheral membrane protein</topology>
    </subcellularLocation>
    <subcellularLocation>
        <location evidence="1">Membrane</location>
    </subcellularLocation>
</comment>
<comment type="function">
    <text evidence="7">F(1)F(0) ATP synthase produces ATP from ADP in the presence of a proton or sodium gradient. F-type ATPases consist of two structural domains, F(1) containing the extramembraneous catalytic core and F(0) containing the membrane proton channel, linked together by a central stalk and a peripheral stalk. During catalysis, ATP synthesis in the catalytic domain of F(1) is coupled via a rotary mechanism of the central stalk subunits to proton translocation.</text>
</comment>
<evidence type="ECO:0000256" key="5">
    <source>
        <dbReference type="ARBA" id="ARBA00023136"/>
    </source>
</evidence>
<keyword evidence="5 7" id="KW-0472">Membrane</keyword>
<evidence type="ECO:0000256" key="7">
    <source>
        <dbReference type="HAMAP-Rule" id="MF_01416"/>
    </source>
</evidence>
<comment type="caution">
    <text evidence="8">The sequence shown here is derived from an EMBL/GenBank/DDBJ whole genome shotgun (WGS) entry which is preliminary data.</text>
</comment>
<evidence type="ECO:0000256" key="4">
    <source>
        <dbReference type="ARBA" id="ARBA00023065"/>
    </source>
</evidence>
<evidence type="ECO:0000256" key="2">
    <source>
        <dbReference type="ARBA" id="ARBA00022448"/>
    </source>
</evidence>
<dbReference type="AlphaFoldDB" id="A0A7V4NFV2"/>
<dbReference type="GO" id="GO:0005886">
    <property type="term" value="C:plasma membrane"/>
    <property type="evidence" value="ECO:0007669"/>
    <property type="project" value="UniProtKB-SubCell"/>
</dbReference>
<keyword evidence="4 7" id="KW-0406">Ion transport</keyword>
<name>A0A7V4NFV2_FERPE</name>
<dbReference type="PRINTS" id="PR00125">
    <property type="entry name" value="ATPASEDELTA"/>
</dbReference>
<keyword evidence="3 7" id="KW-0375">Hydrogen ion transport</keyword>
<evidence type="ECO:0000256" key="6">
    <source>
        <dbReference type="ARBA" id="ARBA00023310"/>
    </source>
</evidence>
<dbReference type="Pfam" id="PF00213">
    <property type="entry name" value="OSCP"/>
    <property type="match status" value="1"/>
</dbReference>
<dbReference type="Gene3D" id="1.10.520.20">
    <property type="entry name" value="N-terminal domain of the delta subunit of the F1F0-ATP synthase"/>
    <property type="match status" value="1"/>
</dbReference>
<dbReference type="HAMAP" id="MF_01416">
    <property type="entry name" value="ATP_synth_delta_bact"/>
    <property type="match status" value="1"/>
</dbReference>
<keyword evidence="6 7" id="KW-0066">ATP synthesis</keyword>
<reference evidence="8" key="1">
    <citation type="journal article" date="2020" name="mSystems">
        <title>Genome- and Community-Level Interaction Insights into Carbon Utilization and Element Cycling Functions of Hydrothermarchaeota in Hydrothermal Sediment.</title>
        <authorList>
            <person name="Zhou Z."/>
            <person name="Liu Y."/>
            <person name="Xu W."/>
            <person name="Pan J."/>
            <person name="Luo Z.H."/>
            <person name="Li M."/>
        </authorList>
    </citation>
    <scope>NUCLEOTIDE SEQUENCE [LARGE SCALE GENOMIC DNA]</scope>
    <source>
        <strain evidence="8">SpSt-61</strain>
    </source>
</reference>
<proteinExistence type="inferred from homology"/>
<gene>
    <name evidence="7" type="primary">atpH</name>
    <name evidence="8" type="ORF">ENT78_01350</name>
</gene>
<dbReference type="InterPro" id="IPR000711">
    <property type="entry name" value="ATPase_OSCP/dsu"/>
</dbReference>
<protein>
    <recommendedName>
        <fullName evidence="7">ATP synthase subunit delta</fullName>
    </recommendedName>
    <alternativeName>
        <fullName evidence="7">ATP synthase F(1) sector subunit delta</fullName>
    </alternativeName>
    <alternativeName>
        <fullName evidence="7">F-type ATPase subunit delta</fullName>
        <shortName evidence="7">F-ATPase subunit delta</shortName>
    </alternativeName>
</protein>
<dbReference type="NCBIfam" id="NF009976">
    <property type="entry name" value="PRK13441.1"/>
    <property type="match status" value="1"/>
</dbReference>
<comment type="function">
    <text evidence="7">This protein is part of the stalk that links CF(0) to CF(1). It either transmits conformational changes from CF(0) to CF(1) or is implicated in proton conduction.</text>
</comment>
<keyword evidence="7" id="KW-1003">Cell membrane</keyword>
<dbReference type="NCBIfam" id="TIGR01145">
    <property type="entry name" value="ATP_synt_delta"/>
    <property type="match status" value="1"/>
</dbReference>
<evidence type="ECO:0000313" key="8">
    <source>
        <dbReference type="EMBL" id="HGU52172.1"/>
    </source>
</evidence>
<dbReference type="GO" id="GO:0046933">
    <property type="term" value="F:proton-transporting ATP synthase activity, rotational mechanism"/>
    <property type="evidence" value="ECO:0007669"/>
    <property type="project" value="UniProtKB-UniRule"/>
</dbReference>
<dbReference type="SUPFAM" id="SSF47928">
    <property type="entry name" value="N-terminal domain of the delta subunit of the F1F0-ATP synthase"/>
    <property type="match status" value="1"/>
</dbReference>
<keyword evidence="7" id="KW-0139">CF(1)</keyword>
<dbReference type="PANTHER" id="PTHR11910">
    <property type="entry name" value="ATP SYNTHASE DELTA CHAIN"/>
    <property type="match status" value="1"/>
</dbReference>
<accession>A0A7V4NFV2</accession>
<dbReference type="GO" id="GO:0045259">
    <property type="term" value="C:proton-transporting ATP synthase complex"/>
    <property type="evidence" value="ECO:0007669"/>
    <property type="project" value="UniProtKB-KW"/>
</dbReference>
<evidence type="ECO:0000256" key="3">
    <source>
        <dbReference type="ARBA" id="ARBA00022781"/>
    </source>
</evidence>
<organism evidence="8">
    <name type="scientific">Fervidobacterium pennivorans</name>
    <dbReference type="NCBI Taxonomy" id="93466"/>
    <lineage>
        <taxon>Bacteria</taxon>
        <taxon>Thermotogati</taxon>
        <taxon>Thermotogota</taxon>
        <taxon>Thermotogae</taxon>
        <taxon>Thermotogales</taxon>
        <taxon>Fervidobacteriaceae</taxon>
        <taxon>Fervidobacterium</taxon>
    </lineage>
</organism>
<dbReference type="InterPro" id="IPR026015">
    <property type="entry name" value="ATP_synth_OSCP/delta_N_sf"/>
</dbReference>